<dbReference type="PRINTS" id="PR01173">
    <property type="entry name" value="ODORANTBNDNG"/>
</dbReference>
<dbReference type="GO" id="GO:0005615">
    <property type="term" value="C:extracellular space"/>
    <property type="evidence" value="ECO:0007669"/>
    <property type="project" value="TreeGrafter"/>
</dbReference>
<dbReference type="Pfam" id="PF00061">
    <property type="entry name" value="Lipocalin"/>
    <property type="match status" value="1"/>
</dbReference>
<evidence type="ECO:0000256" key="4">
    <source>
        <dbReference type="SAM" id="SignalP"/>
    </source>
</evidence>
<feature type="chain" id="PRO_5019740939" evidence="4">
    <location>
        <begin position="19"/>
        <end position="166"/>
    </location>
</feature>
<evidence type="ECO:0000256" key="1">
    <source>
        <dbReference type="ARBA" id="ARBA00004613"/>
    </source>
</evidence>
<comment type="similarity">
    <text evidence="2">Belongs to the calycin superfamily. Lipocalin family.</text>
</comment>
<name>A0A484HM70_CAVPO</name>
<gene>
    <name evidence="6" type="primary">lcn</name>
</gene>
<dbReference type="EMBL" id="LR215373">
    <property type="protein sequence ID" value="VEV85353.1"/>
    <property type="molecule type" value="mRNA"/>
</dbReference>
<feature type="domain" description="Lipocalin/cytosolic fatty-acid binding" evidence="5">
    <location>
        <begin position="22"/>
        <end position="159"/>
    </location>
</feature>
<dbReference type="GO" id="GO:0036094">
    <property type="term" value="F:small molecule binding"/>
    <property type="evidence" value="ECO:0007669"/>
    <property type="project" value="InterPro"/>
</dbReference>
<evidence type="ECO:0000256" key="3">
    <source>
        <dbReference type="ARBA" id="ARBA00022525"/>
    </source>
</evidence>
<dbReference type="PANTHER" id="PTHR11430:SF65">
    <property type="entry name" value="ODORANT-BINDING PROTEIN 1A-RELATED"/>
    <property type="match status" value="1"/>
</dbReference>
<keyword evidence="7" id="KW-0002">3D-structure</keyword>
<sequence>MVQILLLALAVGLSCVESSEINGDWNTIALSADNKEKIEEGGPLRVYFRQVDCNDDCSEITFRLYVKLSGECKESTVIASQTPDDFYTVQFAGENTFLIVDKQEDLFTLYNTNVDENGLVTRGYAIIGKRDSLTPEETSHFEEANELKGIPKGNIEYLAGTDDCPE</sequence>
<evidence type="ECO:0000259" key="5">
    <source>
        <dbReference type="Pfam" id="PF00061"/>
    </source>
</evidence>
<dbReference type="Gene3D" id="2.40.128.20">
    <property type="match status" value="1"/>
</dbReference>
<protein>
    <submittedName>
        <fullName evidence="6">Allergen lipocalin Cav p 1 isoform 1</fullName>
    </submittedName>
</protein>
<dbReference type="SMR" id="A0A484HM70"/>
<feature type="disulfide bond" evidence="7">
    <location>
        <begin position="72"/>
        <end position="164"/>
    </location>
</feature>
<dbReference type="PDB" id="8A0D">
    <property type="method" value="X-ray"/>
    <property type="resolution" value="3.69 A"/>
    <property type="chains" value="A/B/C/D/E=20-166"/>
</dbReference>
<evidence type="ECO:0007829" key="7">
    <source>
        <dbReference type="PDB" id="8A0D"/>
    </source>
</evidence>
<reference evidence="6" key="1">
    <citation type="submission" date="2019-01" db="EMBL/GenBank/DDBJ databases">
        <authorList>
            <person name="Hilger C."/>
        </authorList>
    </citation>
    <scope>NUCLEOTIDE SEQUENCE</scope>
    <source>
        <tissue evidence="6">Harderian gland</tissue>
    </source>
</reference>
<dbReference type="InterPro" id="IPR002448">
    <property type="entry name" value="OBP-like"/>
</dbReference>
<dbReference type="AlphaFoldDB" id="A0A484HM70"/>
<dbReference type="InterPro" id="IPR000566">
    <property type="entry name" value="Lipocln_cytosolic_FA-bd_dom"/>
</dbReference>
<dbReference type="GO" id="GO:0005549">
    <property type="term" value="F:odorant binding"/>
    <property type="evidence" value="ECO:0007669"/>
    <property type="project" value="TreeGrafter"/>
</dbReference>
<dbReference type="SUPFAM" id="SSF50814">
    <property type="entry name" value="Lipocalins"/>
    <property type="match status" value="1"/>
</dbReference>
<keyword evidence="4" id="KW-0732">Signal</keyword>
<dbReference type="InterPro" id="IPR002345">
    <property type="entry name" value="Lipocalin"/>
</dbReference>
<feature type="disulfide bond" evidence="7">
    <location>
        <begin position="53"/>
        <end position="57"/>
    </location>
</feature>
<accession>A0A484HM70</accession>
<organism evidence="6">
    <name type="scientific">Cavia porcellus</name>
    <name type="common">Guinea pig</name>
    <dbReference type="NCBI Taxonomy" id="10141"/>
    <lineage>
        <taxon>Eukaryota</taxon>
        <taxon>Metazoa</taxon>
        <taxon>Chordata</taxon>
        <taxon>Craniata</taxon>
        <taxon>Vertebrata</taxon>
        <taxon>Euteleostomi</taxon>
        <taxon>Mammalia</taxon>
        <taxon>Eutheria</taxon>
        <taxon>Euarchontoglires</taxon>
        <taxon>Glires</taxon>
        <taxon>Rodentia</taxon>
        <taxon>Hystricomorpha</taxon>
        <taxon>Caviidae</taxon>
        <taxon>Cavia</taxon>
    </lineage>
</organism>
<feature type="signal peptide" evidence="4">
    <location>
        <begin position="1"/>
        <end position="18"/>
    </location>
</feature>
<reference evidence="7" key="2">
    <citation type="journal article" date="2022" name="Front Allergy">
        <title>Mammalian derived lipocalin and secretoglobin respiratory allergens strongly bind ligands with potentially immune modulating properties.</title>
        <authorList>
            <person name="Janssen-Weets B."/>
            <person name="Kerff F."/>
            <person name="Swiontek K."/>
            <person name="Kler S."/>
            <person name="Czolk R."/>
            <person name="Revets D."/>
            <person name="Kuehn A."/>
            <person name="Bindslev-Jensen C."/>
            <person name="Ollert M."/>
            <person name="Hilger C."/>
        </authorList>
    </citation>
    <scope>X-RAY CRYSTALLOGRAPHY (3.69 ANGSTROMS) OF 20-166</scope>
    <scope>DISULFIDE BONDS</scope>
</reference>
<keyword evidence="3" id="KW-0964">Secreted</keyword>
<dbReference type="PANTHER" id="PTHR11430">
    <property type="entry name" value="LIPOCALIN"/>
    <property type="match status" value="1"/>
</dbReference>
<evidence type="ECO:0000256" key="2">
    <source>
        <dbReference type="ARBA" id="ARBA00006889"/>
    </source>
</evidence>
<comment type="subcellular location">
    <subcellularLocation>
        <location evidence="1">Secreted</location>
    </subcellularLocation>
</comment>
<proteinExistence type="evidence at protein level"/>
<evidence type="ECO:0000313" key="6">
    <source>
        <dbReference type="EMBL" id="VEV85353.1"/>
    </source>
</evidence>
<dbReference type="InterPro" id="IPR012674">
    <property type="entry name" value="Calycin"/>
</dbReference>